<dbReference type="InterPro" id="IPR011990">
    <property type="entry name" value="TPR-like_helical_dom_sf"/>
</dbReference>
<evidence type="ECO:0000313" key="8">
    <source>
        <dbReference type="EMBL" id="TKR93001.1"/>
    </source>
</evidence>
<dbReference type="Proteomes" id="UP000298663">
    <property type="component" value="Unassembled WGS sequence"/>
</dbReference>
<reference evidence="8 9" key="1">
    <citation type="journal article" date="2015" name="Genome Biol.">
        <title>Comparative genomics of Steinernema reveals deeply conserved gene regulatory networks.</title>
        <authorList>
            <person name="Dillman A.R."/>
            <person name="Macchietto M."/>
            <person name="Porter C.F."/>
            <person name="Rogers A."/>
            <person name="Williams B."/>
            <person name="Antoshechkin I."/>
            <person name="Lee M.M."/>
            <person name="Goodwin Z."/>
            <person name="Lu X."/>
            <person name="Lewis E.E."/>
            <person name="Goodrich-Blair H."/>
            <person name="Stock S.P."/>
            <person name="Adams B.J."/>
            <person name="Sternberg P.W."/>
            <person name="Mortazavi A."/>
        </authorList>
    </citation>
    <scope>NUCLEOTIDE SEQUENCE [LARGE SCALE GENOMIC DNA]</scope>
    <source>
        <strain evidence="8 9">ALL</strain>
    </source>
</reference>
<keyword evidence="9" id="KW-1185">Reference proteome</keyword>
<keyword evidence="3" id="KW-0677">Repeat</keyword>
<keyword evidence="6" id="KW-0175">Coiled coil</keyword>
<dbReference type="PROSITE" id="PS50297">
    <property type="entry name" value="ANK_REP_REGION"/>
    <property type="match status" value="1"/>
</dbReference>
<dbReference type="InterPro" id="IPR002110">
    <property type="entry name" value="Ankyrin_rpt"/>
</dbReference>
<evidence type="ECO:0000256" key="7">
    <source>
        <dbReference type="SAM" id="MobiDB-lite"/>
    </source>
</evidence>
<dbReference type="InterPro" id="IPR032675">
    <property type="entry name" value="LRR_dom_sf"/>
</dbReference>
<dbReference type="SUPFAM" id="SSF48452">
    <property type="entry name" value="TPR-like"/>
    <property type="match status" value="1"/>
</dbReference>
<feature type="compositionally biased region" description="Basic and acidic residues" evidence="7">
    <location>
        <begin position="816"/>
        <end position="825"/>
    </location>
</feature>
<evidence type="ECO:0000256" key="1">
    <source>
        <dbReference type="ARBA" id="ARBA00004123"/>
    </source>
</evidence>
<dbReference type="InterPro" id="IPR036770">
    <property type="entry name" value="Ankyrin_rpt-contain_sf"/>
</dbReference>
<reference evidence="8 9" key="2">
    <citation type="journal article" date="2019" name="G3 (Bethesda)">
        <title>Hybrid Assembly of the Genome of the Entomopathogenic Nematode Steinernema carpocapsae Identifies the X-Chromosome.</title>
        <authorList>
            <person name="Serra L."/>
            <person name="Macchietto M."/>
            <person name="Macias-Munoz A."/>
            <person name="McGill C.J."/>
            <person name="Rodriguez I.M."/>
            <person name="Rodriguez B."/>
            <person name="Murad R."/>
            <person name="Mortazavi A."/>
        </authorList>
    </citation>
    <scope>NUCLEOTIDE SEQUENCE [LARGE SCALE GENOMIC DNA]</scope>
    <source>
        <strain evidence="8 9">ALL</strain>
    </source>
</reference>
<protein>
    <submittedName>
        <fullName evidence="8">Uncharacterized protein</fullName>
    </submittedName>
</protein>
<evidence type="ECO:0000313" key="9">
    <source>
        <dbReference type="Proteomes" id="UP000298663"/>
    </source>
</evidence>
<dbReference type="OrthoDB" id="4772757at2759"/>
<feature type="region of interest" description="Disordered" evidence="7">
    <location>
        <begin position="889"/>
        <end position="918"/>
    </location>
</feature>
<dbReference type="Gene3D" id="3.80.10.10">
    <property type="entry name" value="Ribonuclease Inhibitor"/>
    <property type="match status" value="1"/>
</dbReference>
<evidence type="ECO:0000256" key="2">
    <source>
        <dbReference type="ARBA" id="ARBA00022614"/>
    </source>
</evidence>
<feature type="region of interest" description="Disordered" evidence="7">
    <location>
        <begin position="680"/>
        <end position="720"/>
    </location>
</feature>
<dbReference type="SMART" id="SM00248">
    <property type="entry name" value="ANK"/>
    <property type="match status" value="3"/>
</dbReference>
<evidence type="ECO:0000256" key="3">
    <source>
        <dbReference type="ARBA" id="ARBA00022737"/>
    </source>
</evidence>
<dbReference type="InterPro" id="IPR052311">
    <property type="entry name" value="MMS22L-TONSL_complex_comp"/>
</dbReference>
<comment type="caution">
    <text evidence="8">The sequence shown here is derived from an EMBL/GenBank/DDBJ whole genome shotgun (WGS) entry which is preliminary data.</text>
</comment>
<organism evidence="8 9">
    <name type="scientific">Steinernema carpocapsae</name>
    <name type="common">Entomopathogenic nematode</name>
    <dbReference type="NCBI Taxonomy" id="34508"/>
    <lineage>
        <taxon>Eukaryota</taxon>
        <taxon>Metazoa</taxon>
        <taxon>Ecdysozoa</taxon>
        <taxon>Nematoda</taxon>
        <taxon>Chromadorea</taxon>
        <taxon>Rhabditida</taxon>
        <taxon>Tylenchina</taxon>
        <taxon>Panagrolaimomorpha</taxon>
        <taxon>Strongyloidoidea</taxon>
        <taxon>Steinernematidae</taxon>
        <taxon>Steinernema</taxon>
    </lineage>
</organism>
<dbReference type="GO" id="GO:0000724">
    <property type="term" value="P:double-strand break repair via homologous recombination"/>
    <property type="evidence" value="ECO:0007669"/>
    <property type="project" value="TreeGrafter"/>
</dbReference>
<dbReference type="STRING" id="34508.A0A4U5PA94"/>
<dbReference type="GO" id="GO:0043596">
    <property type="term" value="C:nuclear replication fork"/>
    <property type="evidence" value="ECO:0007669"/>
    <property type="project" value="TreeGrafter"/>
</dbReference>
<dbReference type="Pfam" id="PF12796">
    <property type="entry name" value="Ank_2"/>
    <property type="match status" value="1"/>
</dbReference>
<feature type="compositionally biased region" description="Low complexity" evidence="7">
    <location>
        <begin position="796"/>
        <end position="809"/>
    </location>
</feature>
<sequence length="1317" mass="149348">MGRKTDVLDSLKKKLKKAQRNGDTDEELSLKLEIAAELYEAVEFEEAQVFLNSVVSDGMRLKKYVDVAQAHRILANIASDEENYEAAVICIQEYLKIADKISRVDYKQLGYHELCRFHLDWTTVEGTEKYPLLLKANMYGQKSLDVLVRHSQEISSNRDAIRNGATVTRRKAGLLQLRTLIYTRLGQFEKAKKEIEFCLREPIDDQWKEDKEFIYKCLDAYLGCCIEPNERLRIAKKLVDVSKKCTKAIQSEAKLTLAKEYILSAQYGRAILELYEMRSTKYYCTESIENLLEFAYVAMRREESIQQAVSDFAKFSIFEKLGDAAHELQLRHVELRFYKMMLSVSGKMSLEEHMLALQSTAESFYDLYRFEEAREHYERQCNLEIQTNRPESKIIETKIIIYRCSLNSGSVGLHETLSEFEKIYKLKLWNSARRGLLEGIITVLELLEDDSEIDACLQKYSADLRKLADKPDESGGSDSEEYQESHREEFLDEFDKWSKEKLTRTALDYASDLFEQSEEDKYFAELKSSVDKHVNAKGETALHLVARADKDPRYSRVSCQQLLAMGYNPNVRDNGGWTPLLEAISEGLVENVRVLLEYGADVNARSHEGLTEAKNRECLSPLEDACDVGNVAIAKLLLLKNAKVTLKAIEYLNKYCAENINSLTEQELDELESLLNRLKARAPAKGSREGQPSQSQIRSSRSPSPVRHQTTQNAKYRSENRISDGARNLVLYEKTMRKVGNGYQSRRMAEGVDMDDDELEKADCKYGLRSPLREISPLRLDDDILALSLKSSAVRRPSSPPISVISGRSSHSHGSLNDREHDVYDIFRPPSASRKRVPTDKSYASPDTKRPCRAAKCSPSGSSVSSGRNSLITNSVSASNAMNPLLPGFLNDAMQHSPATNRTGLSRGAERSSQGARNSRPASYRILFVFEDDKKRVVLPERTIPISGKKNISHLRSSCAKLLISDKYESFLLKYLNVELCDQDTISEAFRTCVSPTVICVVSGWRIPQLSVMYNRLHPAHNQRQKVYRKLLDSEIGELNFAGCYMLTKNDIFNILEFVKKYSSLSVQTVNFQGIPLNADLLNEVSDSFCSRLAHLNISSCSLSDIMVKSMCERRREDGFKELAELNLRGNAFSSRQVEALLKECEELGTLDISLIPFQDDIHVRCESLGRAIGACRYLTTLRMRSCGNVDHILRGITESEYGLKSLQRLDLSCTSIDSITELLKKAPNLQNLNISDCEHLEVSEDDLKAILASKIERIDMSGCRVITDKWESFVQGRSRKGRPLHLLANDTEIRASNFEEDDEDDDPDLLALASAL</sequence>
<evidence type="ECO:0000256" key="6">
    <source>
        <dbReference type="SAM" id="Coils"/>
    </source>
</evidence>
<comment type="subcellular location">
    <subcellularLocation>
        <location evidence="1">Nucleus</location>
    </subcellularLocation>
</comment>
<dbReference type="PROSITE" id="PS50088">
    <property type="entry name" value="ANK_REPEAT"/>
    <property type="match status" value="2"/>
</dbReference>
<dbReference type="SUPFAM" id="SSF52047">
    <property type="entry name" value="RNI-like"/>
    <property type="match status" value="1"/>
</dbReference>
<feature type="compositionally biased region" description="Low complexity" evidence="7">
    <location>
        <begin position="691"/>
        <end position="707"/>
    </location>
</feature>
<feature type="region of interest" description="Disordered" evidence="7">
    <location>
        <begin position="796"/>
        <end position="869"/>
    </location>
</feature>
<name>A0A4U5PA94_STECR</name>
<accession>A0A4U5PA94</accession>
<gene>
    <name evidence="8" type="ORF">L596_007538</name>
</gene>
<keyword evidence="5" id="KW-0040">ANK repeat</keyword>
<feature type="coiled-coil region" evidence="6">
    <location>
        <begin position="1"/>
        <end position="28"/>
    </location>
</feature>
<evidence type="ECO:0000256" key="4">
    <source>
        <dbReference type="ARBA" id="ARBA00023242"/>
    </source>
</evidence>
<dbReference type="Gene3D" id="1.25.40.20">
    <property type="entry name" value="Ankyrin repeat-containing domain"/>
    <property type="match status" value="1"/>
</dbReference>
<dbReference type="PANTHER" id="PTHR46358:SF1">
    <property type="entry name" value="TONSOKU-LIKE PROTEIN"/>
    <property type="match status" value="1"/>
</dbReference>
<dbReference type="GO" id="GO:0031297">
    <property type="term" value="P:replication fork processing"/>
    <property type="evidence" value="ECO:0007669"/>
    <property type="project" value="TreeGrafter"/>
</dbReference>
<feature type="repeat" description="ANK" evidence="5">
    <location>
        <begin position="575"/>
        <end position="607"/>
    </location>
</feature>
<keyword evidence="2" id="KW-0433">Leucine-rich repeat</keyword>
<evidence type="ECO:0000256" key="5">
    <source>
        <dbReference type="PROSITE-ProRule" id="PRU00023"/>
    </source>
</evidence>
<dbReference type="SUPFAM" id="SSF48403">
    <property type="entry name" value="Ankyrin repeat"/>
    <property type="match status" value="1"/>
</dbReference>
<feature type="compositionally biased region" description="Low complexity" evidence="7">
    <location>
        <begin position="858"/>
        <end position="869"/>
    </location>
</feature>
<dbReference type="EMBL" id="AZBU02000002">
    <property type="protein sequence ID" value="TKR93001.1"/>
    <property type="molecule type" value="Genomic_DNA"/>
</dbReference>
<keyword evidence="4" id="KW-0539">Nucleus</keyword>
<proteinExistence type="predicted"/>
<feature type="repeat" description="ANK" evidence="5">
    <location>
        <begin position="537"/>
        <end position="574"/>
    </location>
</feature>
<dbReference type="PANTHER" id="PTHR46358">
    <property type="entry name" value="TONSOKU-LIKE PROTEIN"/>
    <property type="match status" value="1"/>
</dbReference>